<evidence type="ECO:0000256" key="1">
    <source>
        <dbReference type="ARBA" id="ARBA00004173"/>
    </source>
</evidence>
<dbReference type="Pfam" id="PF05047">
    <property type="entry name" value="L51_S25_CI-B8"/>
    <property type="match status" value="1"/>
</dbReference>
<dbReference type="InterPro" id="IPR039927">
    <property type="entry name" value="Ribosomal_mL43"/>
</dbReference>
<dbReference type="EMBL" id="BLZA01000009">
    <property type="protein sequence ID" value="GHJ84639.1"/>
    <property type="molecule type" value="Genomic_DNA"/>
</dbReference>
<dbReference type="PANTHER" id="PTHR21396:SF2">
    <property type="entry name" value="LARGE RIBOSOMAL SUBUNIT PROTEIN ML43"/>
    <property type="match status" value="1"/>
</dbReference>
<gene>
    <name evidence="8" type="ORF">NliqN6_1041</name>
</gene>
<evidence type="ECO:0000256" key="4">
    <source>
        <dbReference type="ARBA" id="ARBA00023128"/>
    </source>
</evidence>
<comment type="similarity">
    <text evidence="2">Belongs to the mitochondrion-specific ribosomal protein mL43 family.</text>
</comment>
<feature type="domain" description="Ribosomal protein/NADH dehydrogenase" evidence="7">
    <location>
        <begin position="54"/>
        <end position="128"/>
    </location>
</feature>
<reference evidence="8" key="1">
    <citation type="submission" date="2020-07" db="EMBL/GenBank/DDBJ databases">
        <title>Draft Genome Sequence of a Deep-Sea Yeast, Naganishia (Cryptococcus) liquefaciens strain N6.</title>
        <authorList>
            <person name="Han Y.W."/>
            <person name="Kajitani R."/>
            <person name="Morimoto H."/>
            <person name="Parhat M."/>
            <person name="Tsubouchi H."/>
            <person name="Bakenova O."/>
            <person name="Ogata M."/>
            <person name="Argunhan B."/>
            <person name="Aoki R."/>
            <person name="Kajiwara S."/>
            <person name="Itoh T."/>
            <person name="Iwasaki H."/>
        </authorList>
    </citation>
    <scope>NUCLEOTIDE SEQUENCE</scope>
    <source>
        <strain evidence="8">N6</strain>
    </source>
</reference>
<sequence length="166" mass="18003">MLNAFASSSRTTAARNLHTSCAASASNSTARSVPVPGYNNYVSPLRKLIVDYHAESPAQRGLREYIRSPLVKVAQENPEVEILVRKVKQGSAAVLRGHYVNGRDKVICVNKMEANEIANKVQLLLDSSGAKLKHLKNLQVQAGPGAESARGIWSGLHVPEESAYKI</sequence>
<protein>
    <recommendedName>
        <fullName evidence="6">Large ribosomal subunit protein mL43</fullName>
    </recommendedName>
</protein>
<evidence type="ECO:0000256" key="5">
    <source>
        <dbReference type="ARBA" id="ARBA00023274"/>
    </source>
</evidence>
<evidence type="ECO:0000256" key="6">
    <source>
        <dbReference type="ARBA" id="ARBA00035188"/>
    </source>
</evidence>
<evidence type="ECO:0000256" key="2">
    <source>
        <dbReference type="ARBA" id="ARBA00006073"/>
    </source>
</evidence>
<dbReference type="AlphaFoldDB" id="A0A8H3YCU6"/>
<evidence type="ECO:0000259" key="7">
    <source>
        <dbReference type="SMART" id="SM00916"/>
    </source>
</evidence>
<comment type="subcellular location">
    <subcellularLocation>
        <location evidence="1">Mitochondrion</location>
    </subcellularLocation>
</comment>
<dbReference type="GO" id="GO:0032543">
    <property type="term" value="P:mitochondrial translation"/>
    <property type="evidence" value="ECO:0007669"/>
    <property type="project" value="InterPro"/>
</dbReference>
<keyword evidence="9" id="KW-1185">Reference proteome</keyword>
<accession>A0A8H3YCU6</accession>
<keyword evidence="4" id="KW-0496">Mitochondrion</keyword>
<proteinExistence type="inferred from homology"/>
<evidence type="ECO:0000313" key="8">
    <source>
        <dbReference type="EMBL" id="GHJ84639.1"/>
    </source>
</evidence>
<dbReference type="OrthoDB" id="88at2759"/>
<dbReference type="SMART" id="SM00916">
    <property type="entry name" value="L51_S25_CI-B8"/>
    <property type="match status" value="1"/>
</dbReference>
<keyword evidence="5" id="KW-0687">Ribonucleoprotein</keyword>
<organism evidence="8 9">
    <name type="scientific">Naganishia liquefaciens</name>
    <dbReference type="NCBI Taxonomy" id="104408"/>
    <lineage>
        <taxon>Eukaryota</taxon>
        <taxon>Fungi</taxon>
        <taxon>Dikarya</taxon>
        <taxon>Basidiomycota</taxon>
        <taxon>Agaricomycotina</taxon>
        <taxon>Tremellomycetes</taxon>
        <taxon>Filobasidiales</taxon>
        <taxon>Filobasidiaceae</taxon>
        <taxon>Naganishia</taxon>
    </lineage>
</organism>
<dbReference type="GO" id="GO:0003735">
    <property type="term" value="F:structural constituent of ribosome"/>
    <property type="evidence" value="ECO:0007669"/>
    <property type="project" value="InterPro"/>
</dbReference>
<keyword evidence="3" id="KW-0689">Ribosomal protein</keyword>
<dbReference type="InterPro" id="IPR036249">
    <property type="entry name" value="Thioredoxin-like_sf"/>
</dbReference>
<evidence type="ECO:0000313" key="9">
    <source>
        <dbReference type="Proteomes" id="UP000620104"/>
    </source>
</evidence>
<comment type="caution">
    <text evidence="8">The sequence shown here is derived from an EMBL/GenBank/DDBJ whole genome shotgun (WGS) entry which is preliminary data.</text>
</comment>
<dbReference type="GO" id="GO:0005762">
    <property type="term" value="C:mitochondrial large ribosomal subunit"/>
    <property type="evidence" value="ECO:0007669"/>
    <property type="project" value="TreeGrafter"/>
</dbReference>
<name>A0A8H3YCU6_9TREE</name>
<dbReference type="SUPFAM" id="SSF52833">
    <property type="entry name" value="Thioredoxin-like"/>
    <property type="match status" value="1"/>
</dbReference>
<dbReference type="Proteomes" id="UP000620104">
    <property type="component" value="Unassembled WGS sequence"/>
</dbReference>
<dbReference type="Gene3D" id="3.40.30.10">
    <property type="entry name" value="Glutaredoxin"/>
    <property type="match status" value="1"/>
</dbReference>
<dbReference type="PANTHER" id="PTHR21396">
    <property type="entry name" value="39S RIBOSOMAL PROTEIN L43"/>
    <property type="match status" value="1"/>
</dbReference>
<evidence type="ECO:0000256" key="3">
    <source>
        <dbReference type="ARBA" id="ARBA00022980"/>
    </source>
</evidence>
<dbReference type="InterPro" id="IPR007741">
    <property type="entry name" value="Ribosomal_mL43/mS25/NADH_DH"/>
</dbReference>